<dbReference type="CDD" id="cd03801">
    <property type="entry name" value="GT4_PimA-like"/>
    <property type="match status" value="1"/>
</dbReference>
<organism evidence="2 3">
    <name type="scientific">Litoribacter ruber</name>
    <dbReference type="NCBI Taxonomy" id="702568"/>
    <lineage>
        <taxon>Bacteria</taxon>
        <taxon>Pseudomonadati</taxon>
        <taxon>Bacteroidota</taxon>
        <taxon>Cytophagia</taxon>
        <taxon>Cytophagales</taxon>
        <taxon>Cyclobacteriaceae</taxon>
        <taxon>Litoribacter</taxon>
    </lineage>
</organism>
<dbReference type="GO" id="GO:0016757">
    <property type="term" value="F:glycosyltransferase activity"/>
    <property type="evidence" value="ECO:0007669"/>
    <property type="project" value="InterPro"/>
</dbReference>
<evidence type="ECO:0000313" key="3">
    <source>
        <dbReference type="Proteomes" id="UP001319104"/>
    </source>
</evidence>
<name>A0AAP2CLF5_9BACT</name>
<feature type="domain" description="Glycosyl transferase family 1" evidence="1">
    <location>
        <begin position="186"/>
        <end position="353"/>
    </location>
</feature>
<gene>
    <name evidence="2" type="ORF">KI659_17825</name>
</gene>
<dbReference type="SUPFAM" id="SSF53756">
    <property type="entry name" value="UDP-Glycosyltransferase/glycogen phosphorylase"/>
    <property type="match status" value="1"/>
</dbReference>
<reference evidence="2 3" key="1">
    <citation type="submission" date="2021-05" db="EMBL/GenBank/DDBJ databases">
        <authorList>
            <person name="Zhang Z.D."/>
            <person name="Osman G."/>
        </authorList>
    </citation>
    <scope>NUCLEOTIDE SEQUENCE [LARGE SCALE GENOMIC DNA]</scope>
    <source>
        <strain evidence="2 3">KCTC 32217</strain>
    </source>
</reference>
<dbReference type="RefSeq" id="WP_213946743.1">
    <property type="nucleotide sequence ID" value="NZ_JAHCMY010000022.1"/>
</dbReference>
<dbReference type="Pfam" id="PF00534">
    <property type="entry name" value="Glycos_transf_1"/>
    <property type="match status" value="1"/>
</dbReference>
<proteinExistence type="predicted"/>
<dbReference type="PANTHER" id="PTHR12526">
    <property type="entry name" value="GLYCOSYLTRANSFERASE"/>
    <property type="match status" value="1"/>
</dbReference>
<dbReference type="Proteomes" id="UP001319104">
    <property type="component" value="Unassembled WGS sequence"/>
</dbReference>
<evidence type="ECO:0000259" key="1">
    <source>
        <dbReference type="Pfam" id="PF00534"/>
    </source>
</evidence>
<dbReference type="AlphaFoldDB" id="A0AAP2CLF5"/>
<evidence type="ECO:0000313" key="2">
    <source>
        <dbReference type="EMBL" id="MBS9525884.1"/>
    </source>
</evidence>
<sequence>MRILKILSGNDGGGVYQCEQQFIKYWIQKGVEVDAIIIGEGGSSETYKRIVNSYFTLPRLNLSNRGITPFNELNNIRKVHDYNRKAFHLIDKMGLTRYDAVIFRRHFFTKIASRVSKLLKVELYWHMPISVNGVFEKFYFSRLAKKYDIKVIGNSEYSMNSIGSVSNDFVYPGFNNDRIARYETKPSYRDNLSIPKDSAVFGVAARITKRKAQHLLIEAFTKLLRKYKNVHLLVAGGPLDTHYAKHCIKLAQEFKSNIHFIGQVEIMAEFYASIDVYVNSRIDAEPFGISIAESLGSGLPVIAFKKGGPSEMIIPGKNGWLIDTPKTYSYYMVLQNAIENKQKWKKMGEFSRNYSDKFSSVYNANKFFQILKNN</sequence>
<comment type="caution">
    <text evidence="2">The sequence shown here is derived from an EMBL/GenBank/DDBJ whole genome shotgun (WGS) entry which is preliminary data.</text>
</comment>
<keyword evidence="3" id="KW-1185">Reference proteome</keyword>
<dbReference type="EMBL" id="JAHCMY010000022">
    <property type="protein sequence ID" value="MBS9525884.1"/>
    <property type="molecule type" value="Genomic_DNA"/>
</dbReference>
<protein>
    <submittedName>
        <fullName evidence="2">Glycosyltransferase family 4 protein</fullName>
    </submittedName>
</protein>
<dbReference type="InterPro" id="IPR001296">
    <property type="entry name" value="Glyco_trans_1"/>
</dbReference>
<dbReference type="Gene3D" id="3.40.50.2000">
    <property type="entry name" value="Glycogen Phosphorylase B"/>
    <property type="match status" value="2"/>
</dbReference>
<accession>A0AAP2CLF5</accession>